<gene>
    <name evidence="3" type="ORF">RB548_29000</name>
</gene>
<evidence type="ECO:0008006" key="5">
    <source>
        <dbReference type="Google" id="ProtNLM"/>
    </source>
</evidence>
<dbReference type="EMBL" id="CP133152">
    <property type="protein sequence ID" value="WVT06831.1"/>
    <property type="molecule type" value="Genomic_DNA"/>
</dbReference>
<evidence type="ECO:0000313" key="3">
    <source>
        <dbReference type="EMBL" id="WVT06831.1"/>
    </source>
</evidence>
<geneLocation type="plasmid" evidence="3 4">
    <name>pSchITTGS70d</name>
</geneLocation>
<name>A0ABZ2BHU3_9HYPH</name>
<organism evidence="3 4">
    <name type="scientific">Sinorhizobium chiapasense</name>
    <dbReference type="NCBI Taxonomy" id="501572"/>
    <lineage>
        <taxon>Bacteria</taxon>
        <taxon>Pseudomonadati</taxon>
        <taxon>Pseudomonadota</taxon>
        <taxon>Alphaproteobacteria</taxon>
        <taxon>Hyphomicrobiales</taxon>
        <taxon>Rhizobiaceae</taxon>
        <taxon>Sinorhizobium/Ensifer group</taxon>
        <taxon>Sinorhizobium</taxon>
    </lineage>
</organism>
<proteinExistence type="predicted"/>
<dbReference type="Proteomes" id="UP001432360">
    <property type="component" value="Plasmid pSchITTGS70d"/>
</dbReference>
<evidence type="ECO:0000313" key="4">
    <source>
        <dbReference type="Proteomes" id="UP001432360"/>
    </source>
</evidence>
<feature type="chain" id="PRO_5047196315" description="DUF2946 domain-containing protein" evidence="2">
    <location>
        <begin position="24"/>
        <end position="116"/>
    </location>
</feature>
<accession>A0ABZ2BHU3</accession>
<keyword evidence="4" id="KW-1185">Reference proteome</keyword>
<reference evidence="3" key="1">
    <citation type="submission" date="2023-08" db="EMBL/GenBank/DDBJ databases">
        <title>Complete genome sequence of Sinorhizobium chiapanecum ITTG S70 isolated from Acaciella angustissima nodules in Chiapas-Mexico.</title>
        <authorList>
            <person name="Rincon-Rosales R."/>
            <person name="Rogel M.A."/>
            <person name="Rincon-Medina C.I."/>
            <person name="Guerrero G."/>
            <person name="Manzano-Gomez L.A."/>
            <person name="Lopez-Lopez A."/>
            <person name="Rincon Molina F.A."/>
            <person name="Martinez-Romero E."/>
        </authorList>
    </citation>
    <scope>NUCLEOTIDE SEQUENCE</scope>
    <source>
        <strain evidence="3">ITTG S70</strain>
        <plasmid evidence="3">pSchITTGS70d</plasmid>
    </source>
</reference>
<feature type="signal peptide" evidence="2">
    <location>
        <begin position="1"/>
        <end position="23"/>
    </location>
</feature>
<feature type="region of interest" description="Disordered" evidence="1">
    <location>
        <begin position="93"/>
        <end position="116"/>
    </location>
</feature>
<evidence type="ECO:0000256" key="2">
    <source>
        <dbReference type="SAM" id="SignalP"/>
    </source>
</evidence>
<sequence>MGQTTWRCARGLLAILVAITFLAAPMAEATPSPCDNYAAQLEHSEASPDLTHSGDHHPGDHKACCHSACNWCSIVLPAANSVVLSLDANGQRHLDPQSSITGVTSPPALGPPRSHA</sequence>
<keyword evidence="3" id="KW-0614">Plasmid</keyword>
<keyword evidence="2" id="KW-0732">Signal</keyword>
<dbReference type="RefSeq" id="WP_331375854.1">
    <property type="nucleotide sequence ID" value="NZ_CP133152.1"/>
</dbReference>
<evidence type="ECO:0000256" key="1">
    <source>
        <dbReference type="SAM" id="MobiDB-lite"/>
    </source>
</evidence>
<protein>
    <recommendedName>
        <fullName evidence="5">DUF2946 domain-containing protein</fullName>
    </recommendedName>
</protein>